<evidence type="ECO:0000313" key="3">
    <source>
        <dbReference type="Proteomes" id="UP000070598"/>
    </source>
</evidence>
<reference evidence="3" key="2">
    <citation type="submission" date="2015-02" db="EMBL/GenBank/DDBJ databases">
        <title>Physiological reanalysis, assessment of diazotrophy, and genome sequences of multiple isolates of Streptomyces thermoautotrophicus.</title>
        <authorList>
            <person name="MacKellar D.C."/>
            <person name="Lieber L."/>
            <person name="Norman J."/>
            <person name="Bolger A."/>
            <person name="Tobin C."/>
            <person name="Murray J.W."/>
            <person name="Friesen M."/>
            <person name="Prell J."/>
        </authorList>
    </citation>
    <scope>NUCLEOTIDE SEQUENCE [LARGE SCALE GENOMIC DNA]</scope>
    <source>
        <strain evidence="3">UBT1</strain>
    </source>
</reference>
<reference evidence="1 4" key="1">
    <citation type="submission" date="2015-02" db="EMBL/GenBank/DDBJ databases">
        <title>Physiological reanalysis, assessment of diazotrophy, and genome sequences of multiple isolates of Streptomyces thermoautotrophicus.</title>
        <authorList>
            <person name="MacKellar D.C."/>
            <person name="Lieber L."/>
            <person name="Norman J."/>
            <person name="Bolger A."/>
            <person name="Tobin C."/>
            <person name="Murray J.W."/>
            <person name="Prell J."/>
        </authorList>
    </citation>
    <scope>NUCLEOTIDE SEQUENCE [LARGE SCALE GENOMIC DNA]</scope>
    <source>
        <strain evidence="1 4">UBT1</strain>
    </source>
</reference>
<evidence type="ECO:0000313" key="2">
    <source>
        <dbReference type="EMBL" id="KWX08862.1"/>
    </source>
</evidence>
<dbReference type="SUPFAM" id="SSF47240">
    <property type="entry name" value="Ferritin-like"/>
    <property type="match status" value="1"/>
</dbReference>
<evidence type="ECO:0000313" key="4">
    <source>
        <dbReference type="Proteomes" id="UP000070659"/>
    </source>
</evidence>
<dbReference type="RefSeq" id="WP_067068053.1">
    <property type="nucleotide sequence ID" value="NZ_CP171739.1"/>
</dbReference>
<sequence length="296" mass="33614">MGHGVTDREHVADRLLKASAAHSFDPLVEIDWEAPLLEGVFFLPEHRVSLYGTELWERMSHQQRVDLSRHEVASMASVGIWFELILMQMLVRHVYHLDPTSRHVQYALTEIGDECRHSVMFGRLVEKLGCPAYGPDRHAHLLGRFLKATATGPAMFAAILIAEEILDTLQRETMADENVQPLVRAVSRIHVIEESRHVRYAREELLRQVTRISRPELAVHRLLTARSAHVITTRLIHPGVYAAVGLDPREARAAARANPHHRDTLRWAARRIVRFLDETGLLGGPGVVLWRRAALI</sequence>
<dbReference type="Pfam" id="PF11583">
    <property type="entry name" value="AurF"/>
    <property type="match status" value="1"/>
</dbReference>
<name>A0A132N5P5_9ACTN</name>
<dbReference type="EMBL" id="JYIK01000928">
    <property type="protein sequence ID" value="KWX08862.1"/>
    <property type="molecule type" value="Genomic_DNA"/>
</dbReference>
<proteinExistence type="predicted"/>
<protein>
    <submittedName>
        <fullName evidence="1">Membrane protein</fullName>
    </submittedName>
</protein>
<dbReference type="Proteomes" id="UP000070659">
    <property type="component" value="Unassembled WGS sequence"/>
</dbReference>
<dbReference type="AlphaFoldDB" id="A0A132N5P5"/>
<dbReference type="Gene3D" id="1.10.620.20">
    <property type="entry name" value="Ribonucleotide Reductase, subunit A"/>
    <property type="match status" value="1"/>
</dbReference>
<evidence type="ECO:0000313" key="1">
    <source>
        <dbReference type="EMBL" id="KWX05468.1"/>
    </source>
</evidence>
<dbReference type="InterPro" id="IPR009078">
    <property type="entry name" value="Ferritin-like_SF"/>
</dbReference>
<dbReference type="PATRIC" id="fig|1469144.8.peg.5001"/>
<accession>A0A132N5P5</accession>
<dbReference type="InterPro" id="IPR012348">
    <property type="entry name" value="RNR-like"/>
</dbReference>
<gene>
    <name evidence="1" type="ORF">TH66_01890</name>
    <name evidence="2" type="ORF">TR74_12980</name>
</gene>
<organism evidence="1 4">
    <name type="scientific">Carbonactinospora thermoautotrophica</name>
    <dbReference type="NCBI Taxonomy" id="1469144"/>
    <lineage>
        <taxon>Bacteria</taxon>
        <taxon>Bacillati</taxon>
        <taxon>Actinomycetota</taxon>
        <taxon>Actinomycetes</taxon>
        <taxon>Kitasatosporales</taxon>
        <taxon>Carbonactinosporaceae</taxon>
        <taxon>Carbonactinospora</taxon>
    </lineage>
</organism>
<dbReference type="EMBL" id="JYIJ01000011">
    <property type="protein sequence ID" value="KWX05468.1"/>
    <property type="molecule type" value="Genomic_DNA"/>
</dbReference>
<comment type="caution">
    <text evidence="1">The sequence shown here is derived from an EMBL/GenBank/DDBJ whole genome shotgun (WGS) entry which is preliminary data.</text>
</comment>
<dbReference type="Proteomes" id="UP000070598">
    <property type="component" value="Unassembled WGS sequence"/>
</dbReference>
<dbReference type="InterPro" id="IPR025859">
    <property type="entry name" value="AurF/CmlI"/>
</dbReference>
<dbReference type="GO" id="GO:0016491">
    <property type="term" value="F:oxidoreductase activity"/>
    <property type="evidence" value="ECO:0007669"/>
    <property type="project" value="InterPro"/>
</dbReference>